<keyword evidence="7" id="KW-0256">Endoplasmic reticulum</keyword>
<accession>A0A8K0GK36</accession>
<proteinExistence type="inferred from homology"/>
<evidence type="ECO:0000256" key="6">
    <source>
        <dbReference type="ARBA" id="ARBA00022723"/>
    </source>
</evidence>
<comment type="cofactor">
    <cofactor evidence="1 13">
        <name>heme</name>
        <dbReference type="ChEBI" id="CHEBI:30413"/>
    </cofactor>
</comment>
<evidence type="ECO:0000256" key="13">
    <source>
        <dbReference type="PIRSR" id="PIRSR602401-1"/>
    </source>
</evidence>
<keyword evidence="8" id="KW-0492">Microsome</keyword>
<comment type="similarity">
    <text evidence="4 14">Belongs to the cytochrome P450 family.</text>
</comment>
<dbReference type="Gene3D" id="1.10.630.10">
    <property type="entry name" value="Cytochrome P450"/>
    <property type="match status" value="1"/>
</dbReference>
<name>A0A8K0GK36_IGNLU</name>
<evidence type="ECO:0000313" key="16">
    <source>
        <dbReference type="EMBL" id="KAF2904572.1"/>
    </source>
</evidence>
<feature type="binding site" description="axial binding residue" evidence="13">
    <location>
        <position position="471"/>
    </location>
    <ligand>
        <name>heme</name>
        <dbReference type="ChEBI" id="CHEBI:30413"/>
    </ligand>
    <ligandPart>
        <name>Fe</name>
        <dbReference type="ChEBI" id="CHEBI:18248"/>
    </ligandPart>
</feature>
<sequence>NWFRKMAIISSGILLNILITFFTLIAIAAIYFKWAFNYWKKKGVSSPPVSIPFGNMTRPILQKLSAGEEVMNIYQVHKNKGLRYAGIYFFAKPILLIFEPDLIKNIFTKDFQYFTDHGSYINEKVDPLSGHLFNMKGLKWKNMRAKLTPTFTSGKMKMMFQTLVDCSHELINVMDKASQGNQAFDIKDIVARFTTDIIGSCAFGIECNSLKDPNSEFRNYGRKVFEIEGFQAIKTVLGFCFPQILEFCNVGVNREDVTNFFTNAVKETVNYRESNKIARKDFMHLMIQLKNNIKIQEGENDNLKLSDGDNEVGTSLTISELAAQAFVFFIAGFETSSTTLTFCFYELVVNLDVQDKLREEITDVLEKHDGKLTYEAIMEMTYMDKCVNETLRKYPPVPFLTRECNAAYKMPQSDLTIENGTMIFVPVLGIQRDPEYYPNPDMFDPERFSPENKAKRHAFTWLPFGEGPRACIGLRFGLLQAKVGLAVLLKNYRFTLNPRTRSPLLVDPKTFVMSPVGSVWLNAEKLTP</sequence>
<dbReference type="InterPro" id="IPR036396">
    <property type="entry name" value="Cyt_P450_sf"/>
</dbReference>
<feature type="transmembrane region" description="Helical" evidence="15">
    <location>
        <begin position="6"/>
        <end position="32"/>
    </location>
</feature>
<dbReference type="SUPFAM" id="SSF48264">
    <property type="entry name" value="Cytochrome P450"/>
    <property type="match status" value="1"/>
</dbReference>
<evidence type="ECO:0000256" key="14">
    <source>
        <dbReference type="RuleBase" id="RU000461"/>
    </source>
</evidence>
<dbReference type="InterPro" id="IPR050476">
    <property type="entry name" value="Insect_CytP450_Detox"/>
</dbReference>
<evidence type="ECO:0000256" key="11">
    <source>
        <dbReference type="ARBA" id="ARBA00023033"/>
    </source>
</evidence>
<evidence type="ECO:0000256" key="10">
    <source>
        <dbReference type="ARBA" id="ARBA00023004"/>
    </source>
</evidence>
<dbReference type="PANTHER" id="PTHR24292:SF100">
    <property type="entry name" value="CYTOCHROME P450 6A16, ISOFORM B-RELATED"/>
    <property type="match status" value="1"/>
</dbReference>
<feature type="non-terminal residue" evidence="16">
    <location>
        <position position="528"/>
    </location>
</feature>
<evidence type="ECO:0000256" key="2">
    <source>
        <dbReference type="ARBA" id="ARBA00004174"/>
    </source>
</evidence>
<dbReference type="Pfam" id="PF00067">
    <property type="entry name" value="p450"/>
    <property type="match status" value="1"/>
</dbReference>
<dbReference type="InterPro" id="IPR017972">
    <property type="entry name" value="Cyt_P450_CS"/>
</dbReference>
<evidence type="ECO:0008006" key="18">
    <source>
        <dbReference type="Google" id="ProtNLM"/>
    </source>
</evidence>
<evidence type="ECO:0000256" key="3">
    <source>
        <dbReference type="ARBA" id="ARBA00004406"/>
    </source>
</evidence>
<dbReference type="PANTHER" id="PTHR24292">
    <property type="entry name" value="CYTOCHROME P450"/>
    <property type="match status" value="1"/>
</dbReference>
<evidence type="ECO:0000256" key="12">
    <source>
        <dbReference type="ARBA" id="ARBA00023136"/>
    </source>
</evidence>
<evidence type="ECO:0000256" key="7">
    <source>
        <dbReference type="ARBA" id="ARBA00022824"/>
    </source>
</evidence>
<dbReference type="FunFam" id="1.10.630.10:FF:000042">
    <property type="entry name" value="Cytochrome P450"/>
    <property type="match status" value="1"/>
</dbReference>
<dbReference type="Proteomes" id="UP000801492">
    <property type="component" value="Unassembled WGS sequence"/>
</dbReference>
<dbReference type="PROSITE" id="PS00086">
    <property type="entry name" value="CYTOCHROME_P450"/>
    <property type="match status" value="1"/>
</dbReference>
<evidence type="ECO:0000256" key="5">
    <source>
        <dbReference type="ARBA" id="ARBA00022617"/>
    </source>
</evidence>
<keyword evidence="11 14" id="KW-0503">Monooxygenase</keyword>
<comment type="caution">
    <text evidence="16">The sequence shown here is derived from an EMBL/GenBank/DDBJ whole genome shotgun (WGS) entry which is preliminary data.</text>
</comment>
<evidence type="ECO:0000256" key="9">
    <source>
        <dbReference type="ARBA" id="ARBA00023002"/>
    </source>
</evidence>
<keyword evidence="17" id="KW-1185">Reference proteome</keyword>
<dbReference type="AlphaFoldDB" id="A0A8K0GK36"/>
<gene>
    <name evidence="16" type="ORF">ILUMI_01619</name>
</gene>
<keyword evidence="10 13" id="KW-0408">Iron</keyword>
<evidence type="ECO:0000256" key="4">
    <source>
        <dbReference type="ARBA" id="ARBA00010617"/>
    </source>
</evidence>
<dbReference type="CDD" id="cd11056">
    <property type="entry name" value="CYP6-like"/>
    <property type="match status" value="1"/>
</dbReference>
<dbReference type="OrthoDB" id="2789670at2759"/>
<dbReference type="GO" id="GO:0005506">
    <property type="term" value="F:iron ion binding"/>
    <property type="evidence" value="ECO:0007669"/>
    <property type="project" value="InterPro"/>
</dbReference>
<dbReference type="GO" id="GO:0004497">
    <property type="term" value="F:monooxygenase activity"/>
    <property type="evidence" value="ECO:0007669"/>
    <property type="project" value="UniProtKB-KW"/>
</dbReference>
<evidence type="ECO:0000256" key="8">
    <source>
        <dbReference type="ARBA" id="ARBA00022848"/>
    </source>
</evidence>
<keyword evidence="12 15" id="KW-0472">Membrane</keyword>
<dbReference type="PRINTS" id="PR00463">
    <property type="entry name" value="EP450I"/>
</dbReference>
<evidence type="ECO:0000313" key="17">
    <source>
        <dbReference type="Proteomes" id="UP000801492"/>
    </source>
</evidence>
<comment type="subcellular location">
    <subcellularLocation>
        <location evidence="3">Endoplasmic reticulum membrane</location>
        <topology evidence="3">Peripheral membrane protein</topology>
    </subcellularLocation>
    <subcellularLocation>
        <location evidence="2">Microsome membrane</location>
        <topology evidence="2">Peripheral membrane protein</topology>
    </subcellularLocation>
</comment>
<reference evidence="16" key="1">
    <citation type="submission" date="2019-08" db="EMBL/GenBank/DDBJ databases">
        <title>The genome of the North American firefly Photinus pyralis.</title>
        <authorList>
            <consortium name="Photinus pyralis genome working group"/>
            <person name="Fallon T.R."/>
            <person name="Sander Lower S.E."/>
            <person name="Weng J.-K."/>
        </authorList>
    </citation>
    <scope>NUCLEOTIDE SEQUENCE</scope>
    <source>
        <strain evidence="16">TRF0915ILg1</strain>
        <tissue evidence="16">Whole body</tissue>
    </source>
</reference>
<keyword evidence="6 13" id="KW-0479">Metal-binding</keyword>
<protein>
    <recommendedName>
        <fullName evidence="18">Cytochrome</fullName>
    </recommendedName>
</protein>
<dbReference type="EMBL" id="VTPC01000736">
    <property type="protein sequence ID" value="KAF2904572.1"/>
    <property type="molecule type" value="Genomic_DNA"/>
</dbReference>
<dbReference type="GO" id="GO:0020037">
    <property type="term" value="F:heme binding"/>
    <property type="evidence" value="ECO:0007669"/>
    <property type="project" value="InterPro"/>
</dbReference>
<keyword evidence="5 13" id="KW-0349">Heme</keyword>
<keyword evidence="9 14" id="KW-0560">Oxidoreductase</keyword>
<dbReference type="PRINTS" id="PR00385">
    <property type="entry name" value="P450"/>
</dbReference>
<keyword evidence="15" id="KW-0812">Transmembrane</keyword>
<dbReference type="GO" id="GO:0005789">
    <property type="term" value="C:endoplasmic reticulum membrane"/>
    <property type="evidence" value="ECO:0007669"/>
    <property type="project" value="UniProtKB-SubCell"/>
</dbReference>
<organism evidence="16 17">
    <name type="scientific">Ignelater luminosus</name>
    <name type="common">Cucubano</name>
    <name type="synonym">Pyrophorus luminosus</name>
    <dbReference type="NCBI Taxonomy" id="2038154"/>
    <lineage>
        <taxon>Eukaryota</taxon>
        <taxon>Metazoa</taxon>
        <taxon>Ecdysozoa</taxon>
        <taxon>Arthropoda</taxon>
        <taxon>Hexapoda</taxon>
        <taxon>Insecta</taxon>
        <taxon>Pterygota</taxon>
        <taxon>Neoptera</taxon>
        <taxon>Endopterygota</taxon>
        <taxon>Coleoptera</taxon>
        <taxon>Polyphaga</taxon>
        <taxon>Elateriformia</taxon>
        <taxon>Elateroidea</taxon>
        <taxon>Elateridae</taxon>
        <taxon>Agrypninae</taxon>
        <taxon>Pyrophorini</taxon>
        <taxon>Ignelater</taxon>
    </lineage>
</organism>
<keyword evidence="15" id="KW-1133">Transmembrane helix</keyword>
<dbReference type="InterPro" id="IPR001128">
    <property type="entry name" value="Cyt_P450"/>
</dbReference>
<dbReference type="GO" id="GO:0016705">
    <property type="term" value="F:oxidoreductase activity, acting on paired donors, with incorporation or reduction of molecular oxygen"/>
    <property type="evidence" value="ECO:0007669"/>
    <property type="project" value="InterPro"/>
</dbReference>
<evidence type="ECO:0000256" key="15">
    <source>
        <dbReference type="SAM" id="Phobius"/>
    </source>
</evidence>
<evidence type="ECO:0000256" key="1">
    <source>
        <dbReference type="ARBA" id="ARBA00001971"/>
    </source>
</evidence>
<dbReference type="InterPro" id="IPR002401">
    <property type="entry name" value="Cyt_P450_E_grp-I"/>
</dbReference>